<dbReference type="InterPro" id="IPR002509">
    <property type="entry name" value="NODB_dom"/>
</dbReference>
<dbReference type="PANTHER" id="PTHR34216:SF3">
    <property type="entry name" value="POLY-BETA-1,6-N-ACETYL-D-GLUCOSAMINE N-DEACETYLASE"/>
    <property type="match status" value="1"/>
</dbReference>
<keyword evidence="5" id="KW-1185">Reference proteome</keyword>
<proteinExistence type="predicted"/>
<evidence type="ECO:0000313" key="5">
    <source>
        <dbReference type="Proteomes" id="UP000501780"/>
    </source>
</evidence>
<dbReference type="Gene3D" id="3.20.20.370">
    <property type="entry name" value="Glycoside hydrolase/deacetylase"/>
    <property type="match status" value="1"/>
</dbReference>
<dbReference type="CDD" id="cd10918">
    <property type="entry name" value="CE4_NodB_like_5s_6s"/>
    <property type="match status" value="1"/>
</dbReference>
<feature type="domain" description="NodB homology" evidence="3">
    <location>
        <begin position="219"/>
        <end position="255"/>
    </location>
</feature>
<dbReference type="KEGG" id="bfc:BacF7301_19950"/>
<dbReference type="PANTHER" id="PTHR34216">
    <property type="match status" value="1"/>
</dbReference>
<dbReference type="GO" id="GO:0016810">
    <property type="term" value="F:hydrolase activity, acting on carbon-nitrogen (but not peptide) bonds"/>
    <property type="evidence" value="ECO:0007669"/>
    <property type="project" value="InterPro"/>
</dbReference>
<dbReference type="EMBL" id="CP050831">
    <property type="protein sequence ID" value="QIU96281.1"/>
    <property type="molecule type" value="Genomic_DNA"/>
</dbReference>
<organism evidence="4 5">
    <name type="scientific">Bacteroides faecium</name>
    <dbReference type="NCBI Taxonomy" id="2715212"/>
    <lineage>
        <taxon>Bacteria</taxon>
        <taxon>Pseudomonadati</taxon>
        <taxon>Bacteroidota</taxon>
        <taxon>Bacteroidia</taxon>
        <taxon>Bacteroidales</taxon>
        <taxon>Bacteroidaceae</taxon>
        <taxon>Bacteroides</taxon>
    </lineage>
</organism>
<evidence type="ECO:0000256" key="2">
    <source>
        <dbReference type="ARBA" id="ARBA00022729"/>
    </source>
</evidence>
<dbReference type="Proteomes" id="UP000501780">
    <property type="component" value="Chromosome"/>
</dbReference>
<evidence type="ECO:0000256" key="1">
    <source>
        <dbReference type="ARBA" id="ARBA00004613"/>
    </source>
</evidence>
<dbReference type="InterPro" id="IPR011330">
    <property type="entry name" value="Glyco_hydro/deAcase_b/a-brl"/>
</dbReference>
<dbReference type="Pfam" id="PF01522">
    <property type="entry name" value="Polysacc_deac_1"/>
    <property type="match status" value="1"/>
</dbReference>
<dbReference type="GO" id="GO:0005975">
    <property type="term" value="P:carbohydrate metabolic process"/>
    <property type="evidence" value="ECO:0007669"/>
    <property type="project" value="InterPro"/>
</dbReference>
<reference evidence="4 5" key="1">
    <citation type="submission" date="2020-03" db="EMBL/GenBank/DDBJ databases">
        <title>Genomic analysis of Bacteroides faecium CBA7301.</title>
        <authorList>
            <person name="Kim J."/>
            <person name="Roh S.W."/>
        </authorList>
    </citation>
    <scope>NUCLEOTIDE SEQUENCE [LARGE SCALE GENOMIC DNA]</scope>
    <source>
        <strain evidence="4 5">CBA7301</strain>
    </source>
</reference>
<dbReference type="SUPFAM" id="SSF88713">
    <property type="entry name" value="Glycoside hydrolase/deacetylase"/>
    <property type="match status" value="1"/>
</dbReference>
<protein>
    <submittedName>
        <fullName evidence="4">Polysaccharide deacetylase family protein</fullName>
    </submittedName>
</protein>
<sequence length="338" mass="38704">MTKLIAQICYILQLHRLAYFFNRDRKRIITFHNVLPDDCFEKNVANGVSCSLSDFKTIIDEISRFYGFSLDLDDAKTVTVTFDDGYQNQVEIAAPYLFARGIPAYLFVSGQLLPPNSDDGERNEEARPLTIDLLLHWVSYVPNGEYKLRFGERCLDIHVTDNNRLQIWSSVLWPAFLDDSISKGVRLLNALDATYPIDSVIKSLPKKYAEQRLGCPTIEQLNELRTKGWEIGWHTYSHYPLAKLSHEEKIKELMSDLKCSSKVLSFPFGGPQEVDCECLEIAKSMNYSTAVSNVNVVNTLSGKWFRSRMSLSPEPALLHFELSGLRYIIKHRKLLPKI</sequence>
<evidence type="ECO:0000259" key="3">
    <source>
        <dbReference type="Pfam" id="PF01522"/>
    </source>
</evidence>
<dbReference type="InterPro" id="IPR051398">
    <property type="entry name" value="Polysacch_Deacetylase"/>
</dbReference>
<evidence type="ECO:0000313" key="4">
    <source>
        <dbReference type="EMBL" id="QIU96281.1"/>
    </source>
</evidence>
<name>A0A6H0KTA7_9BACE</name>
<dbReference type="AlphaFoldDB" id="A0A6H0KTA7"/>
<dbReference type="GO" id="GO:0005576">
    <property type="term" value="C:extracellular region"/>
    <property type="evidence" value="ECO:0007669"/>
    <property type="project" value="UniProtKB-SubCell"/>
</dbReference>
<accession>A0A6H0KTA7</accession>
<dbReference type="RefSeq" id="WP_167965592.1">
    <property type="nucleotide sequence ID" value="NZ_CP050831.1"/>
</dbReference>
<comment type="subcellular location">
    <subcellularLocation>
        <location evidence="1">Secreted</location>
    </subcellularLocation>
</comment>
<gene>
    <name evidence="4" type="ORF">BacF7301_19950</name>
</gene>
<keyword evidence="2" id="KW-0732">Signal</keyword>